<accession>A0A381T7X9</accession>
<gene>
    <name evidence="1" type="ORF">METZ01_LOCUS64693</name>
</gene>
<sequence>MNRLLILILTLFISDYAFAQISTDRPDQTESSLVLPKGTIQIESGFVSRKNELIFPNTLFRIGVSKKFEFRINTNYIFKTNENENEISNFSDLEIGTKIQIYNSETSKTSIAFLTHLSIPSANEYYSNNTTGLLSRILISHELNNNFDLGYNIGYDKFKDEEGVVTYTVALGKGINNWGIYCELYGNISDSQSDLYFDGGLVYLLKDNLQLDISYGAGINNTSNYFSAGVSWAFTLF</sequence>
<name>A0A381T7X9_9ZZZZ</name>
<reference evidence="1" key="1">
    <citation type="submission" date="2018-05" db="EMBL/GenBank/DDBJ databases">
        <authorList>
            <person name="Lanie J.A."/>
            <person name="Ng W.-L."/>
            <person name="Kazmierczak K.M."/>
            <person name="Andrzejewski T.M."/>
            <person name="Davidsen T.M."/>
            <person name="Wayne K.J."/>
            <person name="Tettelin H."/>
            <person name="Glass J.I."/>
            <person name="Rusch D."/>
            <person name="Podicherti R."/>
            <person name="Tsui H.-C.T."/>
            <person name="Winkler M.E."/>
        </authorList>
    </citation>
    <scope>NUCLEOTIDE SEQUENCE</scope>
</reference>
<evidence type="ECO:0008006" key="2">
    <source>
        <dbReference type="Google" id="ProtNLM"/>
    </source>
</evidence>
<organism evidence="1">
    <name type="scientific">marine metagenome</name>
    <dbReference type="NCBI Taxonomy" id="408172"/>
    <lineage>
        <taxon>unclassified sequences</taxon>
        <taxon>metagenomes</taxon>
        <taxon>ecological metagenomes</taxon>
    </lineage>
</organism>
<dbReference type="AlphaFoldDB" id="A0A381T7X9"/>
<proteinExistence type="predicted"/>
<protein>
    <recommendedName>
        <fullName evidence="2">Transporter</fullName>
    </recommendedName>
</protein>
<dbReference type="Pfam" id="PF13557">
    <property type="entry name" value="Phenol_MetA_deg"/>
    <property type="match status" value="1"/>
</dbReference>
<dbReference type="InterPro" id="IPR025737">
    <property type="entry name" value="FApF"/>
</dbReference>
<evidence type="ECO:0000313" key="1">
    <source>
        <dbReference type="EMBL" id="SVA11839.1"/>
    </source>
</evidence>
<dbReference type="EMBL" id="UINC01004106">
    <property type="protein sequence ID" value="SVA11839.1"/>
    <property type="molecule type" value="Genomic_DNA"/>
</dbReference>